<dbReference type="InterPro" id="IPR036259">
    <property type="entry name" value="MFS_trans_sf"/>
</dbReference>
<keyword evidence="9" id="KW-1185">Reference proteome</keyword>
<organism evidence="8 9">
    <name type="scientific">Trichoglossum hirsutum</name>
    <dbReference type="NCBI Taxonomy" id="265104"/>
    <lineage>
        <taxon>Eukaryota</taxon>
        <taxon>Fungi</taxon>
        <taxon>Dikarya</taxon>
        <taxon>Ascomycota</taxon>
        <taxon>Pezizomycotina</taxon>
        <taxon>Geoglossomycetes</taxon>
        <taxon>Geoglossales</taxon>
        <taxon>Geoglossaceae</taxon>
        <taxon>Trichoglossum</taxon>
    </lineage>
</organism>
<feature type="transmembrane region" description="Helical" evidence="7">
    <location>
        <begin position="173"/>
        <end position="194"/>
    </location>
</feature>
<evidence type="ECO:0000256" key="1">
    <source>
        <dbReference type="ARBA" id="ARBA00004141"/>
    </source>
</evidence>
<feature type="compositionally biased region" description="Basic and acidic residues" evidence="6">
    <location>
        <begin position="297"/>
        <end position="312"/>
    </location>
</feature>
<protein>
    <recommendedName>
        <fullName evidence="10">Major facilitator superfamily (MFS) profile domain-containing protein</fullName>
    </recommendedName>
</protein>
<dbReference type="SUPFAM" id="SSF103473">
    <property type="entry name" value="MFS general substrate transporter"/>
    <property type="match status" value="1"/>
</dbReference>
<name>A0A9P8L1Y5_9PEZI</name>
<feature type="transmembrane region" description="Helical" evidence="7">
    <location>
        <begin position="422"/>
        <end position="442"/>
    </location>
</feature>
<dbReference type="Pfam" id="PF07690">
    <property type="entry name" value="MFS_1"/>
    <property type="match status" value="1"/>
</dbReference>
<gene>
    <name evidence="8" type="ORF">GP486_008216</name>
</gene>
<keyword evidence="3 7" id="KW-0812">Transmembrane</keyword>
<feature type="compositionally biased region" description="Polar residues" evidence="6">
    <location>
        <begin position="1"/>
        <end position="14"/>
    </location>
</feature>
<keyword evidence="5 7" id="KW-0472">Membrane</keyword>
<evidence type="ECO:0000313" key="9">
    <source>
        <dbReference type="Proteomes" id="UP000750711"/>
    </source>
</evidence>
<evidence type="ECO:0000256" key="7">
    <source>
        <dbReference type="SAM" id="Phobius"/>
    </source>
</evidence>
<comment type="caution">
    <text evidence="8">The sequence shown here is derived from an EMBL/GenBank/DDBJ whole genome shotgun (WGS) entry which is preliminary data.</text>
</comment>
<evidence type="ECO:0000256" key="2">
    <source>
        <dbReference type="ARBA" id="ARBA00022448"/>
    </source>
</evidence>
<dbReference type="PANTHER" id="PTHR43791">
    <property type="entry name" value="PERMEASE-RELATED"/>
    <property type="match status" value="1"/>
</dbReference>
<evidence type="ECO:0000256" key="3">
    <source>
        <dbReference type="ARBA" id="ARBA00022692"/>
    </source>
</evidence>
<dbReference type="PANTHER" id="PTHR43791:SF21">
    <property type="entry name" value="MAJOR FACILITATOR SUPERFAMILY (MFS) PROFILE DOMAIN-CONTAINING PROTEIN"/>
    <property type="match status" value="1"/>
</dbReference>
<feature type="region of interest" description="Disordered" evidence="6">
    <location>
        <begin position="289"/>
        <end position="366"/>
    </location>
</feature>
<dbReference type="Proteomes" id="UP000750711">
    <property type="component" value="Unassembled WGS sequence"/>
</dbReference>
<feature type="transmembrane region" description="Helical" evidence="7">
    <location>
        <begin position="542"/>
        <end position="563"/>
    </location>
</feature>
<feature type="transmembrane region" description="Helical" evidence="7">
    <location>
        <begin position="475"/>
        <end position="499"/>
    </location>
</feature>
<keyword evidence="4 7" id="KW-1133">Transmembrane helix</keyword>
<sequence length="588" mass="65715">MGGLQQTPAPSTDGTPLLPPSEPLRHRHPATSASAERALLKIDLILLPFLCVLFLLNSLDRSNIGNAETANFTRDAGLEPEDLNVSVALFFVFFVALQPVGAAVGRRWGMAKYVPTVMTFWGLLTAAHIWIRRRWQLITVRILIGMLEAGFYPTTVSYLSLFYSRFEFARRLGLFYGQYAISGALGGVLSYVVFRAFPSDESPSDISVRRSAAVPADDRDKWRSWQVLFLVEGGMTLVVALIGFFWLPHGPGSAWFLRADERELAERRVLNDRLAIGHFEAPEGQDRFVVGEPIRSGADEGRTEGWVRRSHDEDAEQAQRLISEGEEEEEEEEGSGFEPSSLLRRPGWSQSRVTSSSPPQSIRGFATDKGLSKRDVVEAITDWKIWYILVINICSSIPGMAFSVFLPLVVKGLGFESATANLLTVPPFLSGAVSLWIFTWWSDKRKERIVPILWGLLINLVGLTAVAMLPTTAYLLRYLALCVLLAGTFIASPLTVAWLSGNMEEPGKRAIILGINGWGNLAGVFSSLIFSPRYAPDYTIPFYITFGLVLFAFFGYALFRHLLRRENAARRKILDRWSPDDVEREFTH</sequence>
<feature type="transmembrane region" description="Helical" evidence="7">
    <location>
        <begin position="38"/>
        <end position="56"/>
    </location>
</feature>
<dbReference type="EMBL" id="JAGHQM010002906">
    <property type="protein sequence ID" value="KAH0548042.1"/>
    <property type="molecule type" value="Genomic_DNA"/>
</dbReference>
<feature type="compositionally biased region" description="Acidic residues" evidence="6">
    <location>
        <begin position="324"/>
        <end position="335"/>
    </location>
</feature>
<evidence type="ECO:0008006" key="10">
    <source>
        <dbReference type="Google" id="ProtNLM"/>
    </source>
</evidence>
<dbReference type="FunFam" id="1.20.1250.20:FF:000013">
    <property type="entry name" value="MFS general substrate transporter"/>
    <property type="match status" value="1"/>
</dbReference>
<feature type="transmembrane region" description="Helical" evidence="7">
    <location>
        <begin position="227"/>
        <end position="247"/>
    </location>
</feature>
<feature type="transmembrane region" description="Helical" evidence="7">
    <location>
        <begin position="511"/>
        <end position="530"/>
    </location>
</feature>
<reference evidence="8" key="1">
    <citation type="submission" date="2021-03" db="EMBL/GenBank/DDBJ databases">
        <title>Comparative genomics and phylogenomic investigation of the class Geoglossomycetes provide insights into ecological specialization and systematics.</title>
        <authorList>
            <person name="Melie T."/>
            <person name="Pirro S."/>
            <person name="Miller A.N."/>
            <person name="Quandt A."/>
        </authorList>
    </citation>
    <scope>NUCLEOTIDE SEQUENCE</scope>
    <source>
        <strain evidence="8">CAQ_001_2017</strain>
    </source>
</reference>
<dbReference type="Gene3D" id="1.20.1250.20">
    <property type="entry name" value="MFS general substrate transporter like domains"/>
    <property type="match status" value="2"/>
</dbReference>
<feature type="region of interest" description="Disordered" evidence="6">
    <location>
        <begin position="1"/>
        <end position="29"/>
    </location>
</feature>
<feature type="compositionally biased region" description="Polar residues" evidence="6">
    <location>
        <begin position="348"/>
        <end position="360"/>
    </location>
</feature>
<evidence type="ECO:0000256" key="5">
    <source>
        <dbReference type="ARBA" id="ARBA00023136"/>
    </source>
</evidence>
<evidence type="ECO:0000256" key="6">
    <source>
        <dbReference type="SAM" id="MobiDB-lite"/>
    </source>
</evidence>
<keyword evidence="2" id="KW-0813">Transport</keyword>
<feature type="non-terminal residue" evidence="8">
    <location>
        <position position="588"/>
    </location>
</feature>
<evidence type="ECO:0000313" key="8">
    <source>
        <dbReference type="EMBL" id="KAH0548042.1"/>
    </source>
</evidence>
<dbReference type="GO" id="GO:0016020">
    <property type="term" value="C:membrane"/>
    <property type="evidence" value="ECO:0007669"/>
    <property type="project" value="UniProtKB-SubCell"/>
</dbReference>
<comment type="subcellular location">
    <subcellularLocation>
        <location evidence="1">Membrane</location>
        <topology evidence="1">Multi-pass membrane protein</topology>
    </subcellularLocation>
</comment>
<dbReference type="AlphaFoldDB" id="A0A9P8L1Y5"/>
<feature type="transmembrane region" description="Helical" evidence="7">
    <location>
        <begin position="449"/>
        <end position="469"/>
    </location>
</feature>
<proteinExistence type="predicted"/>
<feature type="transmembrane region" description="Helical" evidence="7">
    <location>
        <begin position="83"/>
        <end position="101"/>
    </location>
</feature>
<feature type="transmembrane region" description="Helical" evidence="7">
    <location>
        <begin position="113"/>
        <end position="131"/>
    </location>
</feature>
<dbReference type="InterPro" id="IPR011701">
    <property type="entry name" value="MFS"/>
</dbReference>
<dbReference type="GO" id="GO:0022857">
    <property type="term" value="F:transmembrane transporter activity"/>
    <property type="evidence" value="ECO:0007669"/>
    <property type="project" value="InterPro"/>
</dbReference>
<evidence type="ECO:0000256" key="4">
    <source>
        <dbReference type="ARBA" id="ARBA00022989"/>
    </source>
</evidence>
<feature type="transmembrane region" description="Helical" evidence="7">
    <location>
        <begin position="385"/>
        <end position="410"/>
    </location>
</feature>
<accession>A0A9P8L1Y5</accession>